<sequence length="761" mass="82432">MTPDLARELTRRASPVWNVYGPTETTIWSALSRVDPGPGPVRLGRGIANTQLYVVDNNLRQTPVGVPGELYIGGAGLARGYLNRPELTAERFVPDPFSAVPGARMYRAGDLVRWDANGALEFLGRIDHQVKIRGFRIELGEIEAVLSSHPGVRACAVVVWEPVPGDSRLVAHVVPGERGCTDDALREHLGAALPAYMVPSRFVRRTALPLSPAGKVDRKALPPPDVTRDVVEASTVAPRTEFERVLAELWSAVLQRSPLGIHDNFFSLGGDSILALQVIGRAKRAGLHLTARDMFTHQTVAELALVVRRDSAVLAEQGAVVGTVPLTPIQLWFLDGDPVDAHHYCPAMRWTPPPALSPEIAAEALRIVAEQHDAVRLRYRRTESGWVQEHEAGATVALERVDLSPLDRSARDAAAVEAVARLQRGMNLESGPICRAAWLDLGEGGAQLVLVLHHLITDGMSWRIVCEDLQRACEALLAGRTPELGPKTTSLRQWSERLHAFVAGGGLTPELAYWQAQCARRIPPIVRDRDCAPGTFGDSRTVEVELAPADTSALLRAVGSRQGTEIDAVLLAALASALSAASATDTVCVALQHHGREPVVADVDVSRTLGWFSTLFPLWLSVQQGRDPAALLNDVREQLRAVPGRGLGYGWLRYAHPDAHVRASLAVPMPVVFNYLGQYEAGSPWTFDGTAHSSISPNTALFHELVVSCIVVDGRLRLAWSFSRAVHEASTIERIAGAFLSSLRRLIACCSSADGEDAPCN</sequence>
<evidence type="ECO:0000256" key="5">
    <source>
        <dbReference type="ARBA" id="ARBA00022737"/>
    </source>
</evidence>
<dbReference type="GO" id="GO:0003824">
    <property type="term" value="F:catalytic activity"/>
    <property type="evidence" value="ECO:0007669"/>
    <property type="project" value="UniProtKB-KW"/>
</dbReference>
<dbReference type="Pfam" id="PF13193">
    <property type="entry name" value="AMP-binding_C"/>
    <property type="match status" value="1"/>
</dbReference>
<dbReference type="Pfam" id="PF00668">
    <property type="entry name" value="Condensation"/>
    <property type="match status" value="1"/>
</dbReference>
<dbReference type="Gene3D" id="3.30.300.30">
    <property type="match status" value="1"/>
</dbReference>
<dbReference type="Pfam" id="PF00550">
    <property type="entry name" value="PP-binding"/>
    <property type="match status" value="1"/>
</dbReference>
<dbReference type="InterPro" id="IPR010060">
    <property type="entry name" value="NRPS_synth"/>
</dbReference>
<organism evidence="7 8">
    <name type="scientific">Nannocystis pusilla</name>
    <dbReference type="NCBI Taxonomy" id="889268"/>
    <lineage>
        <taxon>Bacteria</taxon>
        <taxon>Pseudomonadati</taxon>
        <taxon>Myxococcota</taxon>
        <taxon>Polyangia</taxon>
        <taxon>Nannocystales</taxon>
        <taxon>Nannocystaceae</taxon>
        <taxon>Nannocystis</taxon>
    </lineage>
</organism>
<dbReference type="InterPro" id="IPR001242">
    <property type="entry name" value="Condensation_dom"/>
</dbReference>
<evidence type="ECO:0000256" key="3">
    <source>
        <dbReference type="ARBA" id="ARBA00022450"/>
    </source>
</evidence>
<keyword evidence="8" id="KW-1185">Reference proteome</keyword>
<dbReference type="CDD" id="cd19534">
    <property type="entry name" value="E_NRPS"/>
    <property type="match status" value="1"/>
</dbReference>
<evidence type="ECO:0000313" key="8">
    <source>
        <dbReference type="Proteomes" id="UP001150924"/>
    </source>
</evidence>
<dbReference type="InterPro" id="IPR042099">
    <property type="entry name" value="ANL_N_sf"/>
</dbReference>
<dbReference type="SUPFAM" id="SSF52777">
    <property type="entry name" value="CoA-dependent acyltransferases"/>
    <property type="match status" value="2"/>
</dbReference>
<comment type="cofactor">
    <cofactor evidence="1">
        <name>pantetheine 4'-phosphate</name>
        <dbReference type="ChEBI" id="CHEBI:47942"/>
    </cofactor>
</comment>
<dbReference type="RefSeq" id="WP_267777757.1">
    <property type="nucleotide sequence ID" value="NZ_JAPNKE010000002.1"/>
</dbReference>
<reference evidence="7" key="1">
    <citation type="submission" date="2022-11" db="EMBL/GenBank/DDBJ databases">
        <title>Minimal conservation of predation-associated metabolite biosynthetic gene clusters underscores biosynthetic potential of Myxococcota including descriptions for ten novel species: Archangium lansinium sp. nov., Myxococcus landrumus sp. nov., Nannocystis bai.</title>
        <authorList>
            <person name="Ahearne A."/>
            <person name="Stevens C."/>
            <person name="Phillips K."/>
        </authorList>
    </citation>
    <scope>NUCLEOTIDE SEQUENCE</scope>
    <source>
        <strain evidence="7">Na p29</strain>
    </source>
</reference>
<proteinExistence type="inferred from homology"/>
<comment type="caution">
    <text evidence="7">The sequence shown here is derived from an EMBL/GenBank/DDBJ whole genome shotgun (WGS) entry which is preliminary data.</text>
</comment>
<dbReference type="InterPro" id="IPR025110">
    <property type="entry name" value="AMP-bd_C"/>
</dbReference>
<feature type="domain" description="Carrier" evidence="6">
    <location>
        <begin position="237"/>
        <end position="311"/>
    </location>
</feature>
<gene>
    <name evidence="7" type="ORF">OV079_50720</name>
</gene>
<keyword evidence="5" id="KW-0677">Repeat</keyword>
<dbReference type="InterPro" id="IPR009081">
    <property type="entry name" value="PP-bd_ACP"/>
</dbReference>
<evidence type="ECO:0000256" key="4">
    <source>
        <dbReference type="ARBA" id="ARBA00022553"/>
    </source>
</evidence>
<dbReference type="SUPFAM" id="SSF56801">
    <property type="entry name" value="Acetyl-CoA synthetase-like"/>
    <property type="match status" value="1"/>
</dbReference>
<protein>
    <submittedName>
        <fullName evidence="7">Condensation domain-containing protein</fullName>
    </submittedName>
</protein>
<dbReference type="PROSITE" id="PS50075">
    <property type="entry name" value="CARRIER"/>
    <property type="match status" value="1"/>
</dbReference>
<dbReference type="Gene3D" id="3.30.559.30">
    <property type="entry name" value="Nonribosomal peptide synthetase, condensation domain"/>
    <property type="match status" value="1"/>
</dbReference>
<dbReference type="InterPro" id="IPR000873">
    <property type="entry name" value="AMP-dep_synth/lig_dom"/>
</dbReference>
<dbReference type="InterPro" id="IPR023213">
    <property type="entry name" value="CAT-like_dom_sf"/>
</dbReference>
<dbReference type="InterPro" id="IPR020806">
    <property type="entry name" value="PKS_PP-bd"/>
</dbReference>
<accession>A0A9X3F0D7</accession>
<comment type="similarity">
    <text evidence="2">Belongs to the ATP-dependent AMP-binding enzyme family.</text>
</comment>
<dbReference type="Gene3D" id="1.10.1200.10">
    <property type="entry name" value="ACP-like"/>
    <property type="match status" value="1"/>
</dbReference>
<dbReference type="GO" id="GO:0043041">
    <property type="term" value="P:amino acid activation for nonribosomal peptide biosynthetic process"/>
    <property type="evidence" value="ECO:0007669"/>
    <property type="project" value="TreeGrafter"/>
</dbReference>
<dbReference type="InterPro" id="IPR006162">
    <property type="entry name" value="Ppantetheine_attach_site"/>
</dbReference>
<dbReference type="PROSITE" id="PS00012">
    <property type="entry name" value="PHOSPHOPANTETHEINE"/>
    <property type="match status" value="1"/>
</dbReference>
<evidence type="ECO:0000313" key="7">
    <source>
        <dbReference type="EMBL" id="MCY1013672.1"/>
    </source>
</evidence>
<dbReference type="NCBIfam" id="TIGR01720">
    <property type="entry name" value="NRPS-para261"/>
    <property type="match status" value="1"/>
</dbReference>
<evidence type="ECO:0000259" key="6">
    <source>
        <dbReference type="PROSITE" id="PS50075"/>
    </source>
</evidence>
<dbReference type="GO" id="GO:0031177">
    <property type="term" value="F:phosphopantetheine binding"/>
    <property type="evidence" value="ECO:0007669"/>
    <property type="project" value="InterPro"/>
</dbReference>
<dbReference type="PANTHER" id="PTHR45527">
    <property type="entry name" value="NONRIBOSOMAL PEPTIDE SYNTHETASE"/>
    <property type="match status" value="1"/>
</dbReference>
<dbReference type="SUPFAM" id="SSF47336">
    <property type="entry name" value="ACP-like"/>
    <property type="match status" value="1"/>
</dbReference>
<dbReference type="Gene3D" id="3.30.559.10">
    <property type="entry name" value="Chloramphenicol acetyltransferase-like domain"/>
    <property type="match status" value="1"/>
</dbReference>
<dbReference type="Proteomes" id="UP001150924">
    <property type="component" value="Unassembled WGS sequence"/>
</dbReference>
<dbReference type="GO" id="GO:0044550">
    <property type="term" value="P:secondary metabolite biosynthetic process"/>
    <property type="evidence" value="ECO:0007669"/>
    <property type="project" value="TreeGrafter"/>
</dbReference>
<dbReference type="PANTHER" id="PTHR45527:SF14">
    <property type="entry name" value="PLIPASTATIN SYNTHASE SUBUNIT B"/>
    <property type="match status" value="1"/>
</dbReference>
<dbReference type="FunFam" id="1.10.1200.10:FF:000005">
    <property type="entry name" value="Nonribosomal peptide synthetase 1"/>
    <property type="match status" value="1"/>
</dbReference>
<dbReference type="SMART" id="SM00823">
    <property type="entry name" value="PKS_PP"/>
    <property type="match status" value="1"/>
</dbReference>
<name>A0A9X3F0D7_9BACT</name>
<keyword evidence="3" id="KW-0596">Phosphopantetheine</keyword>
<dbReference type="Pfam" id="PF00501">
    <property type="entry name" value="AMP-binding"/>
    <property type="match status" value="1"/>
</dbReference>
<keyword evidence="4" id="KW-0597">Phosphoprotein</keyword>
<dbReference type="EMBL" id="JAPNKE010000002">
    <property type="protein sequence ID" value="MCY1013672.1"/>
    <property type="molecule type" value="Genomic_DNA"/>
</dbReference>
<dbReference type="AlphaFoldDB" id="A0A9X3F0D7"/>
<evidence type="ECO:0000256" key="1">
    <source>
        <dbReference type="ARBA" id="ARBA00001957"/>
    </source>
</evidence>
<dbReference type="InterPro" id="IPR036736">
    <property type="entry name" value="ACP-like_sf"/>
</dbReference>
<dbReference type="Gene3D" id="3.40.50.12780">
    <property type="entry name" value="N-terminal domain of ligase-like"/>
    <property type="match status" value="1"/>
</dbReference>
<dbReference type="GO" id="GO:0005829">
    <property type="term" value="C:cytosol"/>
    <property type="evidence" value="ECO:0007669"/>
    <property type="project" value="TreeGrafter"/>
</dbReference>
<dbReference type="InterPro" id="IPR045851">
    <property type="entry name" value="AMP-bd_C_sf"/>
</dbReference>
<evidence type="ECO:0000256" key="2">
    <source>
        <dbReference type="ARBA" id="ARBA00006432"/>
    </source>
</evidence>
<dbReference type="FunFam" id="2.30.38.10:FF:000001">
    <property type="entry name" value="Non-ribosomal peptide synthetase PvdI"/>
    <property type="match status" value="1"/>
</dbReference>
<dbReference type="FunFam" id="3.30.300.30:FF:000010">
    <property type="entry name" value="Enterobactin synthetase component F"/>
    <property type="match status" value="1"/>
</dbReference>